<dbReference type="Pfam" id="PF00126">
    <property type="entry name" value="HTH_1"/>
    <property type="match status" value="1"/>
</dbReference>
<protein>
    <submittedName>
        <fullName evidence="3">HTH-type transcriptional regulator DmlR</fullName>
    </submittedName>
</protein>
<dbReference type="InterPro" id="IPR036390">
    <property type="entry name" value="WH_DNA-bd_sf"/>
</dbReference>
<keyword evidence="4" id="KW-1185">Reference proteome</keyword>
<dbReference type="Gene3D" id="1.10.10.10">
    <property type="entry name" value="Winged helix-like DNA-binding domain superfamily/Winged helix DNA-binding domain"/>
    <property type="match status" value="1"/>
</dbReference>
<dbReference type="PANTHER" id="PTHR30537">
    <property type="entry name" value="HTH-TYPE TRANSCRIPTIONAL REGULATOR"/>
    <property type="match status" value="1"/>
</dbReference>
<dbReference type="SUPFAM" id="SSF53850">
    <property type="entry name" value="Periplasmic binding protein-like II"/>
    <property type="match status" value="1"/>
</dbReference>
<accession>A0ABN7N0M4</accession>
<dbReference type="Proteomes" id="UP000674425">
    <property type="component" value="Unassembled WGS sequence"/>
</dbReference>
<dbReference type="Gene3D" id="3.40.190.290">
    <property type="match status" value="1"/>
</dbReference>
<organism evidence="3 4">
    <name type="scientific">Paraburkholderia aspalathi</name>
    <dbReference type="NCBI Taxonomy" id="1324617"/>
    <lineage>
        <taxon>Bacteria</taxon>
        <taxon>Pseudomonadati</taxon>
        <taxon>Pseudomonadota</taxon>
        <taxon>Betaproteobacteria</taxon>
        <taxon>Burkholderiales</taxon>
        <taxon>Burkholderiaceae</taxon>
        <taxon>Paraburkholderia</taxon>
    </lineage>
</organism>
<dbReference type="InterPro" id="IPR058163">
    <property type="entry name" value="LysR-type_TF_proteobact-type"/>
</dbReference>
<evidence type="ECO:0000256" key="1">
    <source>
        <dbReference type="ARBA" id="ARBA00009437"/>
    </source>
</evidence>
<sequence length="137" mass="14911">MRSSSENLSSGISVFAAVVDAGTFAAASEVMGMSPPGVSRAIARLEKRLKIRLFNRTTRAVSLTEEGKRFYEQVMPHLRGMEEAAAAASGGTATVRGKLRINLDPAFFRIVLGPKLDEFMDAHPELELEFIARDQLG</sequence>
<dbReference type="EMBL" id="CAJNAU010000092">
    <property type="protein sequence ID" value="CAE6836798.1"/>
    <property type="molecule type" value="Genomic_DNA"/>
</dbReference>
<dbReference type="InterPro" id="IPR036388">
    <property type="entry name" value="WH-like_DNA-bd_sf"/>
</dbReference>
<dbReference type="PANTHER" id="PTHR30537:SF5">
    <property type="entry name" value="HTH-TYPE TRANSCRIPTIONAL ACTIVATOR TTDR-RELATED"/>
    <property type="match status" value="1"/>
</dbReference>
<dbReference type="PROSITE" id="PS50931">
    <property type="entry name" value="HTH_LYSR"/>
    <property type="match status" value="1"/>
</dbReference>
<evidence type="ECO:0000259" key="2">
    <source>
        <dbReference type="PROSITE" id="PS50931"/>
    </source>
</evidence>
<feature type="domain" description="HTH lysR-type" evidence="2">
    <location>
        <begin position="14"/>
        <end position="64"/>
    </location>
</feature>
<name>A0ABN7N0M4_9BURK</name>
<evidence type="ECO:0000313" key="3">
    <source>
        <dbReference type="EMBL" id="CAE6836798.1"/>
    </source>
</evidence>
<dbReference type="SUPFAM" id="SSF46785">
    <property type="entry name" value="Winged helix' DNA-binding domain"/>
    <property type="match status" value="1"/>
</dbReference>
<comment type="caution">
    <text evidence="3">The sequence shown here is derived from an EMBL/GenBank/DDBJ whole genome shotgun (WGS) entry which is preliminary data.</text>
</comment>
<comment type="similarity">
    <text evidence="1">Belongs to the LysR transcriptional regulatory family.</text>
</comment>
<dbReference type="PRINTS" id="PR00039">
    <property type="entry name" value="HTHLYSR"/>
</dbReference>
<gene>
    <name evidence="3" type="primary">dmlR_49</name>
    <name evidence="3" type="ORF">R69658_06541</name>
</gene>
<evidence type="ECO:0000313" key="4">
    <source>
        <dbReference type="Proteomes" id="UP000674425"/>
    </source>
</evidence>
<reference evidence="3 4" key="1">
    <citation type="submission" date="2021-02" db="EMBL/GenBank/DDBJ databases">
        <authorList>
            <person name="Vanwijnsberghe S."/>
        </authorList>
    </citation>
    <scope>NUCLEOTIDE SEQUENCE [LARGE SCALE GENOMIC DNA]</scope>
    <source>
        <strain evidence="3 4">R-69658</strain>
    </source>
</reference>
<proteinExistence type="inferred from homology"/>
<dbReference type="InterPro" id="IPR000847">
    <property type="entry name" value="LysR_HTH_N"/>
</dbReference>